<organism evidence="1 2">
    <name type="scientific">Mycena metata</name>
    <dbReference type="NCBI Taxonomy" id="1033252"/>
    <lineage>
        <taxon>Eukaryota</taxon>
        <taxon>Fungi</taxon>
        <taxon>Dikarya</taxon>
        <taxon>Basidiomycota</taxon>
        <taxon>Agaricomycotina</taxon>
        <taxon>Agaricomycetes</taxon>
        <taxon>Agaricomycetidae</taxon>
        <taxon>Agaricales</taxon>
        <taxon>Marasmiineae</taxon>
        <taxon>Mycenaceae</taxon>
        <taxon>Mycena</taxon>
    </lineage>
</organism>
<keyword evidence="2" id="KW-1185">Reference proteome</keyword>
<gene>
    <name evidence="1" type="ORF">B0H16DRAFT_1686686</name>
</gene>
<evidence type="ECO:0000313" key="2">
    <source>
        <dbReference type="Proteomes" id="UP001215598"/>
    </source>
</evidence>
<reference evidence="1" key="1">
    <citation type="submission" date="2023-03" db="EMBL/GenBank/DDBJ databases">
        <title>Massive genome expansion in bonnet fungi (Mycena s.s.) driven by repeated elements and novel gene families across ecological guilds.</title>
        <authorList>
            <consortium name="Lawrence Berkeley National Laboratory"/>
            <person name="Harder C.B."/>
            <person name="Miyauchi S."/>
            <person name="Viragh M."/>
            <person name="Kuo A."/>
            <person name="Thoen E."/>
            <person name="Andreopoulos B."/>
            <person name="Lu D."/>
            <person name="Skrede I."/>
            <person name="Drula E."/>
            <person name="Henrissat B."/>
            <person name="Morin E."/>
            <person name="Kohler A."/>
            <person name="Barry K."/>
            <person name="LaButti K."/>
            <person name="Morin E."/>
            <person name="Salamov A."/>
            <person name="Lipzen A."/>
            <person name="Mereny Z."/>
            <person name="Hegedus B."/>
            <person name="Baldrian P."/>
            <person name="Stursova M."/>
            <person name="Weitz H."/>
            <person name="Taylor A."/>
            <person name="Grigoriev I.V."/>
            <person name="Nagy L.G."/>
            <person name="Martin F."/>
            <person name="Kauserud H."/>
        </authorList>
    </citation>
    <scope>NUCLEOTIDE SEQUENCE</scope>
    <source>
        <strain evidence="1">CBHHK182m</strain>
    </source>
</reference>
<name>A0AAD7JQ07_9AGAR</name>
<sequence>MRCAVRRCKRKMDHDADEMRWYGECLYQDEGREDAENGADVGVGTIPQRAALLLPSGNGRCGGEVVQPCELHPRRAEPYGHEKRPYDNGVKEQCELVREGSCGFSPPGPSCTCAGVGACRADVAGVHPSYGPITTRVSFASSARSTASGPSATPASASGFSYVASPIGAAAATGVAGKWMALTRRTRPHLAYPALKCRIHHRAGLCGPSALHAVLNPSGSALASYGESSLAAAASMVPWRYLKG</sequence>
<protein>
    <submittedName>
        <fullName evidence="1">Uncharacterized protein</fullName>
    </submittedName>
</protein>
<dbReference type="Proteomes" id="UP001215598">
    <property type="component" value="Unassembled WGS sequence"/>
</dbReference>
<proteinExistence type="predicted"/>
<evidence type="ECO:0000313" key="1">
    <source>
        <dbReference type="EMBL" id="KAJ7767736.1"/>
    </source>
</evidence>
<accession>A0AAD7JQ07</accession>
<dbReference type="EMBL" id="JARKIB010000021">
    <property type="protein sequence ID" value="KAJ7767736.1"/>
    <property type="molecule type" value="Genomic_DNA"/>
</dbReference>
<comment type="caution">
    <text evidence="1">The sequence shown here is derived from an EMBL/GenBank/DDBJ whole genome shotgun (WGS) entry which is preliminary data.</text>
</comment>
<dbReference type="AlphaFoldDB" id="A0AAD7JQ07"/>